<comment type="similarity">
    <text evidence="5">In the N-terminal section; belongs to the CdiA toxin family.</text>
</comment>
<dbReference type="EMBL" id="CP002771">
    <property type="protein sequence ID" value="AEF55262.1"/>
    <property type="molecule type" value="Genomic_DNA"/>
</dbReference>
<keyword evidence="4" id="KW-0843">Virulence</keyword>
<feature type="region of interest" description="Disordered" evidence="6">
    <location>
        <begin position="2293"/>
        <end position="2339"/>
    </location>
</feature>
<name>F6CUT6_MARPP</name>
<dbReference type="eggNOG" id="COG3210">
    <property type="taxonomic scope" value="Bacteria"/>
</dbReference>
<dbReference type="InterPro" id="IPR008638">
    <property type="entry name" value="FhaB/CdiA-like_TPS"/>
</dbReference>
<evidence type="ECO:0000256" key="2">
    <source>
        <dbReference type="ARBA" id="ARBA00022656"/>
    </source>
</evidence>
<keyword evidence="3" id="KW-1266">Target cell cytoplasm</keyword>
<dbReference type="InterPro" id="IPR008619">
    <property type="entry name" value="Filamentous_hemagglutn_rpt"/>
</dbReference>
<dbReference type="InterPro" id="IPR006914">
    <property type="entry name" value="VENN_dom"/>
</dbReference>
<feature type="region of interest" description="Disordered" evidence="6">
    <location>
        <begin position="2229"/>
        <end position="2257"/>
    </location>
</feature>
<dbReference type="InterPro" id="IPR011050">
    <property type="entry name" value="Pectin_lyase_fold/virulence"/>
</dbReference>
<feature type="domain" description="Filamentous haemagglutinin FhaB/tRNA nuclease CdiA-like TPS" evidence="7">
    <location>
        <begin position="91"/>
        <end position="211"/>
    </location>
</feature>
<dbReference type="Pfam" id="PF05594">
    <property type="entry name" value="Fil_haemagg"/>
    <property type="match status" value="7"/>
</dbReference>
<dbReference type="SMART" id="SM00912">
    <property type="entry name" value="Haemagg_act"/>
    <property type="match status" value="1"/>
</dbReference>
<feature type="compositionally biased region" description="Basic and acidic residues" evidence="6">
    <location>
        <begin position="1945"/>
        <end position="1954"/>
    </location>
</feature>
<proteinExistence type="inferred from homology"/>
<sequence>MLTLRRVIKHCISDVVPWPKKPVRRASYKTRPLKLVSSSSHVSLLSSCRRNQKYIAQIMLSAYLSAPGVLLAQGATAASNSAHAPAFDTSASGIPIVNINAPSSKGVSRNEYETLNVESKGLIFNNATDIAKTELAGYIDGNARLGGKSASIILNEVTGNSRSALNGYMEIAGKSAELIIANQNGITCNGCGFINTTRGTLTTGQALFDGAGGLSGFDVSRGDIAITGQGLNDTNTDELDILARSVKLNAKLWADNVTIITGDNRINYQDKSVTARSNGEREEFALDVAAIGGMYANRIRLIGTEKGLGVNLGGEVKAVDDMVLDTQGNLVHSATLSADAVKIQANNIENTGAILANRLTIDSTEEMTNKGADASIQATSAITLKTQTLQNLDGAKLLSQNGDVGLTSHHFENQGTVAGKTLKVDTSTLNNTGESSQIFAVDQLTLTTTGDLTNQDGATIASDDQLTITAQGQLTNLTGAIESLETLNIEAQSLTNTGSLSTQNGALTLTTGQVDNQGILAGKGIIVNANALTNSTANGKVYSTDKLDLNITGDVTNKDGALVHADSNMTLETEGKLTNTDSTLEAVNNTTLLFKGFSNTANSLMLAENGTLDIQVGSLDGDGVFSATGPLNNHGALKGQQVKVTATAIHNDKSTSKMAATGDLTLTATQGKVSNTNGASLSANNTLTIAAATDLINTGANIESAQDISLSSQNLKNTENALIRANDSITLDWHGALTNNNAKIEAQNNIHTTQSTDEASNPRSGSLTNASTGLITAQNGTLNLTLGNLTNYGSIGANRVTLNTNSLLNKGSSGLILANKHLDLSSNSNLNNYDGASLFSLGGGKLYAKGNLTNSSASIEARGGDLTIDASKLINKRTSWEIGYRTETKDKTESGKVYVIREGGGSKKKHEGVSYYYAGRTSQTGYKYESAVNRFKDNSNVRLVGQKHYDFERTIVTPYIRSISSEGEIYSSGIIDIIGDLENNASVINGIIDVNITGEQKNIPLILIQTVTDLGEEETEKRYSPFSFGVREKKDIDGGNRSTSYKYVSDIIESSSKPYKASNTNDILLESSIISAGENLTGKGGSLQNVGSADTVSKELSRSEIIEQRQNAIFGDLSVEDFIRSAQFASSQRPDSGYLIETNSLFTNYKTFISSDYLLNKTIGDGQGRTGKTASRLGDGFLEQQLVRDQILSYTGLQSLPDQVDIESTYATLMNNALKEYKDLKLSTGVELTDGQVAKLKQPIVWMVTETVQTPSGPQDVLVPKVYFSNSTDMTLRPDGALVAANNIDIQVDGDLANSGSIVAKSNLSLSGDNLTNSGAISAGASANLKATGDISNSGSMQSKGTLSLAAGGDISSETQQEEVQSVFGTKTLVGQTASLKGSNVILNAGNDINLIANDLNAEEQLSLQAGNDLTLSSIAVTETEGVGNYYQQATTQHQTNTLSANNIQLIAGNDVTSEASQLSAEDTLSISAGNDLVLSSVADSSSYSQSSDQRQTSKASVNHQVNSLAGANIQLSAGNTLTSEGAQLNAQEDLTLSADNIDLLAVKDTKDNHSFVGGGGNSTEKRSHNESIIGTDLIAGGALTLVSQNDIISKGSNLSGDEGIALVAGGDVVLATETARNSSYEQVKKKKSGMFGSKRSTTTTTSESLSNQGTNLASAGNISISSGNDLVLSGSKASADGNISLQAGGDIQLLSAVDQTSNRYQEQKKGTFKVKTKDQGAIKQTAVTSDLIGAGNVSLNSGSNITLEGSTLAANDTLSIGTEAVTQNAQGQYVNADGEQAGNITVGTKVLQSSEWDESSSSYRGVLKDLAKGIAVVGSVVSSIGGGDGVQIKIGEARSKRTDSKTHQTSTLASNDLNIDALQDVTFIGTDISVADTANISANNVTFDAAQNQVIVTESYTTTTVASGDGSNVGNEAVSVEASPMLAKNSEQDSASNDDDSAEEKEKEEKPPEGLELTVAEVSVVDLTKETTTQSNTWRGSNVQVGNLNITAKKNVGIIASDVTVQNDANIKADNILVGGREDETITTQTNKKKVETLTVGIRNAYADAYTAGETLDYAKSQERKAQRAYDEAKQQVEDGKMPKGDLDAYDIKLKMAKKSVKTAELAVVTAIASAAANSGTMGFTASAGASIQESSSSLTATQGTWNGSSIRVGNNASLNSDNNLTVEGSAIAAQGTLEANAKNIDIKAGKNTYTEETSSTSKGVSASVTVGLGGDFSSGFDMGSVSGSAGVNTSKSSSHSQSTQYTNSSLSAGSLKSNSEKLTLEGGNLHGDKVAINTQELDVISLQDTAKSTSKSEGGGLSLSMGSSTSTGPDQTVTTTDTLTGGINYNRSKTHSDYASVTQQSSITSGDQGYQINVAGNTNLVGGLITSTDAAEEAGNNRFSTGTLTQRDLENHAEFGGSSFGIDMSLSASDTSGGAGNAESKVNFSKNMGYGSISDHRKSTTQSGINTASLVITDEDQQTELTGKSVAAAVADVKTTTNTDNADLNSGALQNNFNQAEVEALVNSERDAKKNFDGTVSQIKGMILSKQEALEKNKDQMSPEEYEDQSKALTAYGLLASTIGAGLTAPTDSVSGQLAAAASPTVAYGIGQYFKGLAAENDNGQLNAGQETAHVLAHGILAAAVAAEGGNDATTAGIAAAGSEAAAPALAQWLYGSSDPNDLTAEQKQTLTAVIGAASTAVGATTGNGADTVSTGQLAENAVDNNFLGPYSEEETIAAAENLHESNNAQRYVDLQFVHQRSDELKNKYQNDPDSMSSKELEELGFYLEAFVNENMKKYDGDVKTVKKMLALEFSNTPKWENAILDYQIPFALPAGSEAKESAIDRYSPSLWDHLTFSTDRNKPKSAKVYSEAKAIIKTDAYYDAHAKIGTDILSTVFVSASTAADVVKGAAEAFLTSDADTAKGVVIDVGSNIMSNIFLSRVRAPNATADYVKDVAGNSLTLGIDTILSGEESDDIKADDWMKVFLDSAKSTGFKGMTSP</sequence>
<reference evidence="8 9" key="1">
    <citation type="journal article" date="2012" name="Stand. Genomic Sci.">
        <title>Complete genome sequence of Marinomonas posidonica type strain (IVIA-Po-181(T)).</title>
        <authorList>
            <person name="Lucas-Elio P."/>
            <person name="Goodwin L."/>
            <person name="Woyke T."/>
            <person name="Pitluck S."/>
            <person name="Nolan M."/>
            <person name="Kyrpides N.C."/>
            <person name="Detter J.C."/>
            <person name="Copeland A."/>
            <person name="Lu M."/>
            <person name="Bruce D."/>
            <person name="Detter C."/>
            <person name="Tapia R."/>
            <person name="Han S."/>
            <person name="Land M.L."/>
            <person name="Ivanova N."/>
            <person name="Mikhailova N."/>
            <person name="Johnston A.W."/>
            <person name="Sanchez-Amat A."/>
        </authorList>
    </citation>
    <scope>NUCLEOTIDE SEQUENCE [LARGE SCALE GENOMIC DNA]</scope>
    <source>
        <strain evidence="9">CECT 7376 / NCIMB 14433 / IVIA-Po-181</strain>
    </source>
</reference>
<evidence type="ECO:0000313" key="8">
    <source>
        <dbReference type="EMBL" id="AEF55262.1"/>
    </source>
</evidence>
<keyword evidence="9" id="KW-1185">Reference proteome</keyword>
<dbReference type="Pfam" id="PF04829">
    <property type="entry name" value="PT-VENN"/>
    <property type="match status" value="1"/>
</dbReference>
<dbReference type="InterPro" id="IPR012334">
    <property type="entry name" value="Pectin_lyas_fold"/>
</dbReference>
<evidence type="ECO:0000256" key="4">
    <source>
        <dbReference type="ARBA" id="ARBA00023026"/>
    </source>
</evidence>
<dbReference type="Proteomes" id="UP000009230">
    <property type="component" value="Chromosome"/>
</dbReference>
<protein>
    <submittedName>
        <fullName evidence="8">Filamentous hemagglutinin family outer membrane protein</fullName>
    </submittedName>
</protein>
<dbReference type="InterPro" id="IPR025157">
    <property type="entry name" value="Hemagglutinin_rpt"/>
</dbReference>
<dbReference type="HOGENOM" id="CLU_000043_2_2_6"/>
<feature type="region of interest" description="Disordered" evidence="6">
    <location>
        <begin position="1925"/>
        <end position="1957"/>
    </location>
</feature>
<dbReference type="InterPro" id="IPR010069">
    <property type="entry name" value="CdiA_FHA1_rpt"/>
</dbReference>
<dbReference type="Pfam" id="PF05860">
    <property type="entry name" value="TPS"/>
    <property type="match status" value="1"/>
</dbReference>
<dbReference type="RefSeq" id="WP_013796737.1">
    <property type="nucleotide sequence ID" value="NC_015559.1"/>
</dbReference>
<accession>F6CUT6</accession>
<evidence type="ECO:0000256" key="5">
    <source>
        <dbReference type="ARBA" id="ARBA00024043"/>
    </source>
</evidence>
<evidence type="ECO:0000256" key="3">
    <source>
        <dbReference type="ARBA" id="ARBA00022913"/>
    </source>
</evidence>
<dbReference type="GO" id="GO:0090729">
    <property type="term" value="F:toxin activity"/>
    <property type="evidence" value="ECO:0007669"/>
    <property type="project" value="UniProtKB-KW"/>
</dbReference>
<feature type="compositionally biased region" description="Low complexity" evidence="6">
    <location>
        <begin position="1638"/>
        <end position="1651"/>
    </location>
</feature>
<dbReference type="OrthoDB" id="2664633at2"/>
<feature type="compositionally biased region" description="Low complexity" evidence="6">
    <location>
        <begin position="2293"/>
        <end position="2328"/>
    </location>
</feature>
<organism evidence="8 9">
    <name type="scientific">Marinomonas posidonica (strain CECT 7376 / NCIMB 14433 / IVIA-Po-181)</name>
    <dbReference type="NCBI Taxonomy" id="491952"/>
    <lineage>
        <taxon>Bacteria</taxon>
        <taxon>Pseudomonadati</taxon>
        <taxon>Pseudomonadota</taxon>
        <taxon>Gammaproteobacteria</taxon>
        <taxon>Oceanospirillales</taxon>
        <taxon>Oceanospirillaceae</taxon>
        <taxon>Marinomonas</taxon>
    </lineage>
</organism>
<dbReference type="STRING" id="491952.Mar181_2225"/>
<dbReference type="KEGG" id="mpc:Mar181_2225"/>
<dbReference type="NCBIfam" id="TIGR01901">
    <property type="entry name" value="adhes_NPXG"/>
    <property type="match status" value="1"/>
</dbReference>
<dbReference type="Pfam" id="PF13332">
    <property type="entry name" value="Fil_haemagg_2"/>
    <property type="match status" value="6"/>
</dbReference>
<evidence type="ECO:0000313" key="9">
    <source>
        <dbReference type="Proteomes" id="UP000009230"/>
    </source>
</evidence>
<feature type="region of interest" description="Disordered" evidence="6">
    <location>
        <begin position="1631"/>
        <end position="1655"/>
    </location>
</feature>
<feature type="compositionally biased region" description="Polar residues" evidence="6">
    <location>
        <begin position="2329"/>
        <end position="2339"/>
    </location>
</feature>
<keyword evidence="2" id="KW-0800">Toxin</keyword>
<dbReference type="NCBIfam" id="TIGR01731">
    <property type="entry name" value="fil_hemag_20aa"/>
    <property type="match status" value="6"/>
</dbReference>
<gene>
    <name evidence="8" type="ordered locus">Mar181_2225</name>
</gene>
<dbReference type="GO" id="GO:0003824">
    <property type="term" value="F:catalytic activity"/>
    <property type="evidence" value="ECO:0007669"/>
    <property type="project" value="UniProtKB-ARBA"/>
</dbReference>
<dbReference type="SUPFAM" id="SSF56954">
    <property type="entry name" value="Outer membrane efflux proteins (OEP)"/>
    <property type="match status" value="1"/>
</dbReference>
<evidence type="ECO:0000256" key="6">
    <source>
        <dbReference type="SAM" id="MobiDB-lite"/>
    </source>
</evidence>
<comment type="subcellular location">
    <subcellularLocation>
        <location evidence="1">Target cell</location>
        <location evidence="1">Target cell cytoplasm</location>
    </subcellularLocation>
</comment>
<dbReference type="Gene3D" id="2.160.20.10">
    <property type="entry name" value="Single-stranded right-handed beta-helix, Pectin lyase-like"/>
    <property type="match status" value="1"/>
</dbReference>
<feature type="region of interest" description="Disordered" evidence="6">
    <location>
        <begin position="745"/>
        <end position="771"/>
    </location>
</feature>
<evidence type="ECO:0000256" key="1">
    <source>
        <dbReference type="ARBA" id="ARBA00004219"/>
    </source>
</evidence>
<evidence type="ECO:0000259" key="7">
    <source>
        <dbReference type="SMART" id="SM00912"/>
    </source>
</evidence>
<dbReference type="SUPFAM" id="SSF51126">
    <property type="entry name" value="Pectin lyase-like"/>
    <property type="match status" value="1"/>
</dbReference>